<sequence>MQLLSLPFSSLATLTLAVAPVFGLPYIPKRTPSVPVKRDPWLALDTDFPDPAFLKASNGKWYAFGTIGNGLRMQVAESDNFSNWTSLNKSPMPKVAEWEQPNTILAMAPDVIQRADGKYVMYYSSPTKRDENRQCVGTGIANDPSGPYEPSDEPFACPFDQGGAIDASGFQDIDGTRYVTYKVNGNTIGKGECGNSIPPLKPTPLMLQKVREDGITPVGKPIQMIDRATSDNDGPLVEAPYIFHHAGTYFLFYSTHCYNSDQYDLRYATAANVTGPWQKDNAQLLKPGQYGLKSPGGASLRSLSKTLLGDGSLFPDGMLFHGWCHDKTERCMYAAKVRFFGNRVVVV</sequence>
<evidence type="ECO:0000256" key="6">
    <source>
        <dbReference type="PIRSR" id="PIRSR606710-2"/>
    </source>
</evidence>
<evidence type="ECO:0000256" key="7">
    <source>
        <dbReference type="RuleBase" id="RU361187"/>
    </source>
</evidence>
<evidence type="ECO:0000256" key="1">
    <source>
        <dbReference type="ARBA" id="ARBA00009865"/>
    </source>
</evidence>
<reference evidence="9" key="1">
    <citation type="submission" date="2022-11" db="EMBL/GenBank/DDBJ databases">
        <authorList>
            <person name="Petersen C."/>
        </authorList>
    </citation>
    <scope>NUCLEOTIDE SEQUENCE</scope>
    <source>
        <strain evidence="9">IBT 34128</strain>
    </source>
</reference>
<comment type="caution">
    <text evidence="9">The sequence shown here is derived from an EMBL/GenBank/DDBJ whole genome shotgun (WGS) entry which is preliminary data.</text>
</comment>
<dbReference type="PANTHER" id="PTHR42812:SF5">
    <property type="entry name" value="ENDO-ARABINASE"/>
    <property type="match status" value="1"/>
</dbReference>
<keyword evidence="2 8" id="KW-0732">Signal</keyword>
<dbReference type="RefSeq" id="XP_056509347.1">
    <property type="nucleotide sequence ID" value="XM_056656547.1"/>
</dbReference>
<dbReference type="Pfam" id="PF04616">
    <property type="entry name" value="Glyco_hydro_43"/>
    <property type="match status" value="1"/>
</dbReference>
<reference evidence="9" key="2">
    <citation type="journal article" date="2023" name="IMA Fungus">
        <title>Comparative genomic study of the Penicillium genus elucidates a diverse pangenome and 15 lateral gene transfer events.</title>
        <authorList>
            <person name="Petersen C."/>
            <person name="Sorensen T."/>
            <person name="Nielsen M.R."/>
            <person name="Sondergaard T.E."/>
            <person name="Sorensen J.L."/>
            <person name="Fitzpatrick D.A."/>
            <person name="Frisvad J.C."/>
            <person name="Nielsen K.L."/>
        </authorList>
    </citation>
    <scope>NUCLEOTIDE SEQUENCE</scope>
    <source>
        <strain evidence="9">IBT 34128</strain>
    </source>
</reference>
<dbReference type="GO" id="GO:0005975">
    <property type="term" value="P:carbohydrate metabolic process"/>
    <property type="evidence" value="ECO:0007669"/>
    <property type="project" value="InterPro"/>
</dbReference>
<feature type="signal peptide" evidence="8">
    <location>
        <begin position="1"/>
        <end position="23"/>
    </location>
</feature>
<evidence type="ECO:0000256" key="2">
    <source>
        <dbReference type="ARBA" id="ARBA00022729"/>
    </source>
</evidence>
<gene>
    <name evidence="9" type="ORF">NUU61_006019</name>
</gene>
<dbReference type="InterPro" id="IPR023296">
    <property type="entry name" value="Glyco_hydro_beta-prop_sf"/>
</dbReference>
<keyword evidence="3 7" id="KW-0378">Hydrolase</keyword>
<dbReference type="InterPro" id="IPR051795">
    <property type="entry name" value="Glycosyl_Hydrlase_43"/>
</dbReference>
<comment type="similarity">
    <text evidence="1 7">Belongs to the glycosyl hydrolase 43 family.</text>
</comment>
<dbReference type="Proteomes" id="UP001141434">
    <property type="component" value="Unassembled WGS sequence"/>
</dbReference>
<dbReference type="SUPFAM" id="SSF75005">
    <property type="entry name" value="Arabinanase/levansucrase/invertase"/>
    <property type="match status" value="1"/>
</dbReference>
<dbReference type="AlphaFoldDB" id="A0A9W9F091"/>
<dbReference type="InterPro" id="IPR006710">
    <property type="entry name" value="Glyco_hydro_43"/>
</dbReference>
<accession>A0A9W9F091</accession>
<dbReference type="PANTHER" id="PTHR42812">
    <property type="entry name" value="BETA-XYLOSIDASE"/>
    <property type="match status" value="1"/>
</dbReference>
<keyword evidence="10" id="KW-1185">Reference proteome</keyword>
<evidence type="ECO:0000313" key="10">
    <source>
        <dbReference type="Proteomes" id="UP001141434"/>
    </source>
</evidence>
<evidence type="ECO:0000313" key="9">
    <source>
        <dbReference type="EMBL" id="KAJ5091149.1"/>
    </source>
</evidence>
<protein>
    <submittedName>
        <fullName evidence="9">Endo-arabinase</fullName>
    </submittedName>
</protein>
<dbReference type="EMBL" id="JAPMSZ010000009">
    <property type="protein sequence ID" value="KAJ5091149.1"/>
    <property type="molecule type" value="Genomic_DNA"/>
</dbReference>
<evidence type="ECO:0000256" key="4">
    <source>
        <dbReference type="ARBA" id="ARBA00023295"/>
    </source>
</evidence>
<dbReference type="Gene3D" id="2.115.10.20">
    <property type="entry name" value="Glycosyl hydrolase domain, family 43"/>
    <property type="match status" value="1"/>
</dbReference>
<evidence type="ECO:0000256" key="5">
    <source>
        <dbReference type="PIRSR" id="PIRSR606710-1"/>
    </source>
</evidence>
<proteinExistence type="inferred from homology"/>
<evidence type="ECO:0000256" key="3">
    <source>
        <dbReference type="ARBA" id="ARBA00022801"/>
    </source>
</evidence>
<name>A0A9W9F091_9EURO</name>
<keyword evidence="4 7" id="KW-0326">Glycosidase</keyword>
<organism evidence="9 10">
    <name type="scientific">Penicillium alfredii</name>
    <dbReference type="NCBI Taxonomy" id="1506179"/>
    <lineage>
        <taxon>Eukaryota</taxon>
        <taxon>Fungi</taxon>
        <taxon>Dikarya</taxon>
        <taxon>Ascomycota</taxon>
        <taxon>Pezizomycotina</taxon>
        <taxon>Eurotiomycetes</taxon>
        <taxon>Eurotiomycetidae</taxon>
        <taxon>Eurotiales</taxon>
        <taxon>Aspergillaceae</taxon>
        <taxon>Penicillium</taxon>
    </lineage>
</organism>
<dbReference type="GeneID" id="81395716"/>
<feature type="active site" description="Proton acceptor" evidence="5">
    <location>
        <position position="50"/>
    </location>
</feature>
<evidence type="ECO:0000256" key="8">
    <source>
        <dbReference type="SAM" id="SignalP"/>
    </source>
</evidence>
<dbReference type="OrthoDB" id="3879658at2759"/>
<dbReference type="GO" id="GO:0004553">
    <property type="term" value="F:hydrolase activity, hydrolyzing O-glycosyl compounds"/>
    <property type="evidence" value="ECO:0007669"/>
    <property type="project" value="InterPro"/>
</dbReference>
<dbReference type="CDD" id="cd08999">
    <property type="entry name" value="GH43_ABN-like"/>
    <property type="match status" value="1"/>
</dbReference>
<feature type="chain" id="PRO_5040816174" evidence="8">
    <location>
        <begin position="24"/>
        <end position="347"/>
    </location>
</feature>
<feature type="site" description="Important for catalytic activity, responsible for pKa modulation of the active site Glu and correct orientation of both the proton donor and substrate" evidence="6">
    <location>
        <position position="166"/>
    </location>
</feature>
<feature type="active site" description="Proton donor" evidence="5">
    <location>
        <position position="238"/>
    </location>
</feature>